<evidence type="ECO:0000313" key="3">
    <source>
        <dbReference type="Proteomes" id="UP000092213"/>
    </source>
</evidence>
<dbReference type="InterPro" id="IPR022385">
    <property type="entry name" value="Rhs_assc_core"/>
</dbReference>
<feature type="compositionally biased region" description="Low complexity" evidence="1">
    <location>
        <begin position="131"/>
        <end position="141"/>
    </location>
</feature>
<dbReference type="EMBL" id="CP016171">
    <property type="protein sequence ID" value="ANN73737.1"/>
    <property type="molecule type" value="Genomic_DNA"/>
</dbReference>
<evidence type="ECO:0008006" key="4">
    <source>
        <dbReference type="Google" id="ProtNLM"/>
    </source>
</evidence>
<dbReference type="NCBIfam" id="TIGR03696">
    <property type="entry name" value="Rhs_assc_core"/>
    <property type="match status" value="1"/>
</dbReference>
<evidence type="ECO:0000313" key="2">
    <source>
        <dbReference type="EMBL" id="ANN73737.1"/>
    </source>
</evidence>
<gene>
    <name evidence="2" type="ORF">BAU08_22375</name>
</gene>
<accession>A0A193G157</accession>
<feature type="region of interest" description="Disordered" evidence="1">
    <location>
        <begin position="110"/>
        <end position="141"/>
    </location>
</feature>
<name>A0A193G157_9BORD</name>
<protein>
    <recommendedName>
        <fullName evidence="4">RHS repeat-associated core domain-containing protein</fullName>
    </recommendedName>
</protein>
<dbReference type="Gene3D" id="2.180.10.10">
    <property type="entry name" value="RHS repeat-associated core"/>
    <property type="match status" value="1"/>
</dbReference>
<reference evidence="2 3" key="1">
    <citation type="submission" date="2016-06" db="EMBL/GenBank/DDBJ databases">
        <title>Complete genome sequences of Bordetella bronchialis and Bordetella flabilis.</title>
        <authorList>
            <person name="LiPuma J.J."/>
            <person name="Spilker T."/>
        </authorList>
    </citation>
    <scope>NUCLEOTIDE SEQUENCE [LARGE SCALE GENOMIC DNA]</scope>
    <source>
        <strain evidence="2 3">AU17976</strain>
    </source>
</reference>
<evidence type="ECO:0000256" key="1">
    <source>
        <dbReference type="SAM" id="MobiDB-lite"/>
    </source>
</evidence>
<sequence>MNKATIPAYADAIPDPVTRAYPLGNGYRFYSPALTRFTAPDADSPFALGGLNGYGYCLGNPVTGTDPTGHVPMFRLEEMLPHLDVQAAEAAAEFRPGQLDAADLDRWLGEEESPAPHSPALLAPGGGPGPGTSAAGRAGGVAAHAGGAATLPDAPVGQQLARLDVPRGIPPPAIVLRALPQDDLGLKRFFNSAYGLGYVTLSPDGPAKSAILFTIHPRIALLGRLLDHHDPDVVELMKRFGASRGQPKGGWRDRPYTVSLTAPVAPESGLIVALGGRRPGRHGFDPILLSAAQTRTPHLKRAYTREFRDRAALLRLNIL</sequence>
<dbReference type="Proteomes" id="UP000092213">
    <property type="component" value="Chromosome"/>
</dbReference>
<proteinExistence type="predicted"/>
<dbReference type="AlphaFoldDB" id="A0A193G157"/>
<organism evidence="2 3">
    <name type="scientific">Bordetella bronchialis</name>
    <dbReference type="NCBI Taxonomy" id="463025"/>
    <lineage>
        <taxon>Bacteria</taxon>
        <taxon>Pseudomonadati</taxon>
        <taxon>Pseudomonadota</taxon>
        <taxon>Betaproteobacteria</taxon>
        <taxon>Burkholderiales</taxon>
        <taxon>Alcaligenaceae</taxon>
        <taxon>Bordetella</taxon>
    </lineage>
</organism>
<dbReference type="STRING" id="463025.BAU08_22375"/>